<feature type="signal peptide" evidence="1">
    <location>
        <begin position="1"/>
        <end position="27"/>
    </location>
</feature>
<protein>
    <submittedName>
        <fullName evidence="2">Uncharacterized protein</fullName>
    </submittedName>
</protein>
<dbReference type="Proteomes" id="UP001562425">
    <property type="component" value="Unassembled WGS sequence"/>
</dbReference>
<evidence type="ECO:0000313" key="3">
    <source>
        <dbReference type="Proteomes" id="UP001562425"/>
    </source>
</evidence>
<dbReference type="EMBL" id="JBEHCU010007849">
    <property type="protein sequence ID" value="KAL1391533.1"/>
    <property type="molecule type" value="Genomic_DNA"/>
</dbReference>
<accession>A0ABD1D2S6</accession>
<evidence type="ECO:0000313" key="2">
    <source>
        <dbReference type="EMBL" id="KAL1391533.1"/>
    </source>
</evidence>
<name>A0ABD1D2S6_CULPP</name>
<organism evidence="2 3">
    <name type="scientific">Culex pipiens pipiens</name>
    <name type="common">Northern house mosquito</name>
    <dbReference type="NCBI Taxonomy" id="38569"/>
    <lineage>
        <taxon>Eukaryota</taxon>
        <taxon>Metazoa</taxon>
        <taxon>Ecdysozoa</taxon>
        <taxon>Arthropoda</taxon>
        <taxon>Hexapoda</taxon>
        <taxon>Insecta</taxon>
        <taxon>Pterygota</taxon>
        <taxon>Neoptera</taxon>
        <taxon>Endopterygota</taxon>
        <taxon>Diptera</taxon>
        <taxon>Nematocera</taxon>
        <taxon>Culicoidea</taxon>
        <taxon>Culicidae</taxon>
        <taxon>Culicinae</taxon>
        <taxon>Culicini</taxon>
        <taxon>Culex</taxon>
        <taxon>Culex</taxon>
    </lineage>
</organism>
<keyword evidence="1" id="KW-0732">Signal</keyword>
<evidence type="ECO:0000256" key="1">
    <source>
        <dbReference type="SAM" id="SignalP"/>
    </source>
</evidence>
<sequence>MFQRNVRHVHSLTAALIIVSLITNVDPSDGAMDPDEFEEFVGAALAQQSQPPQQKVIVQRNSPILFPGGGPLTLNATSSLLVPNSSVQPPPQLSFGTAAAGPSLVDATSVIVLNKDSLSTPMAIPINVVTAAEQSHQPSSQFMQKVVMAAGTGAGSVQLMPAGTMKSLQQKHPHSTAIGAKCSNEPVAYRRHSHSVQLSLAHEESEH</sequence>
<reference evidence="2 3" key="1">
    <citation type="submission" date="2024-05" db="EMBL/GenBank/DDBJ databases">
        <title>Culex pipiens pipiens assembly and annotation.</title>
        <authorList>
            <person name="Alout H."/>
            <person name="Durand T."/>
        </authorList>
    </citation>
    <scope>NUCLEOTIDE SEQUENCE [LARGE SCALE GENOMIC DNA]</scope>
    <source>
        <strain evidence="2">HA-2024</strain>
        <tissue evidence="2">Whole body</tissue>
    </source>
</reference>
<keyword evidence="3" id="KW-1185">Reference proteome</keyword>
<dbReference type="AlphaFoldDB" id="A0ABD1D2S6"/>
<gene>
    <name evidence="2" type="ORF">pipiens_003156</name>
</gene>
<proteinExistence type="predicted"/>
<comment type="caution">
    <text evidence="2">The sequence shown here is derived from an EMBL/GenBank/DDBJ whole genome shotgun (WGS) entry which is preliminary data.</text>
</comment>
<feature type="chain" id="PRO_5044787134" evidence="1">
    <location>
        <begin position="28"/>
        <end position="207"/>
    </location>
</feature>